<evidence type="ECO:0000313" key="2">
    <source>
        <dbReference type="Proteomes" id="UP000324800"/>
    </source>
</evidence>
<dbReference type="EMBL" id="SNRW01015178">
    <property type="protein sequence ID" value="KAA6370658.1"/>
    <property type="molecule type" value="Genomic_DNA"/>
</dbReference>
<accession>A0A5J4UJ81</accession>
<sequence length="441" mass="49477">MGQDQSTLNSSDIKEIFSKDVDFQEAEKLLGKLSSEVILLNVVDLVKNANTSLCKSIRSNLGECKTEKELLLLNFLEVLVEKGAQLSDSRGMNALHKALTDSNLVEKVSKLIQQKAADETDQVIISPFTNIQTQLIRVFLFMMKGQAIEKSQLETCASNIERNVSALQTMIKDKYQFTQEKQIQEWEQDKEMENSLIQGIKTLQIVSSIISENMALLASHSLPKQLSSFIHLNCSDKLNCEQQIKLTITRNVADLIIAALQTLISFIPKSIDLAQYVEQQHSAVAHISARIQDFTEQANKLANTKGLDKTSAVWICIPQFITIPEELSLLRTILTSDQQHLLKALSNTNVLPALLSLIKRKYEWDNSIANDNKQLGLRIRCCEIFQTIQRIGGTTTLEQLALNNYSGALIQVVVTSFDECDNVIRTAMDNIASFFIEIHGF</sequence>
<organism evidence="1 2">
    <name type="scientific">Streblomastix strix</name>
    <dbReference type="NCBI Taxonomy" id="222440"/>
    <lineage>
        <taxon>Eukaryota</taxon>
        <taxon>Metamonada</taxon>
        <taxon>Preaxostyla</taxon>
        <taxon>Oxymonadida</taxon>
        <taxon>Streblomastigidae</taxon>
        <taxon>Streblomastix</taxon>
    </lineage>
</organism>
<proteinExistence type="predicted"/>
<comment type="caution">
    <text evidence="1">The sequence shown here is derived from an EMBL/GenBank/DDBJ whole genome shotgun (WGS) entry which is preliminary data.</text>
</comment>
<dbReference type="AlphaFoldDB" id="A0A5J4UJ81"/>
<feature type="non-terminal residue" evidence="1">
    <location>
        <position position="441"/>
    </location>
</feature>
<protein>
    <submittedName>
        <fullName evidence="1">Uncharacterized protein</fullName>
    </submittedName>
</protein>
<reference evidence="1 2" key="1">
    <citation type="submission" date="2019-03" db="EMBL/GenBank/DDBJ databases">
        <title>Single cell metagenomics reveals metabolic interactions within the superorganism composed of flagellate Streblomastix strix and complex community of Bacteroidetes bacteria on its surface.</title>
        <authorList>
            <person name="Treitli S.C."/>
            <person name="Kolisko M."/>
            <person name="Husnik F."/>
            <person name="Keeling P."/>
            <person name="Hampl V."/>
        </authorList>
    </citation>
    <scope>NUCLEOTIDE SEQUENCE [LARGE SCALE GENOMIC DNA]</scope>
    <source>
        <strain evidence="1">ST1C</strain>
    </source>
</reference>
<dbReference type="Proteomes" id="UP000324800">
    <property type="component" value="Unassembled WGS sequence"/>
</dbReference>
<name>A0A5J4UJ81_9EUKA</name>
<evidence type="ECO:0000313" key="1">
    <source>
        <dbReference type="EMBL" id="KAA6370658.1"/>
    </source>
</evidence>
<gene>
    <name evidence="1" type="ORF">EZS28_033815</name>
</gene>